<comment type="caution">
    <text evidence="1">The sequence shown here is derived from an EMBL/GenBank/DDBJ whole genome shotgun (WGS) entry which is preliminary data.</text>
</comment>
<evidence type="ECO:0000313" key="2">
    <source>
        <dbReference type="Proteomes" id="UP000236286"/>
    </source>
</evidence>
<reference evidence="1 2" key="1">
    <citation type="submission" date="2017-10" db="EMBL/GenBank/DDBJ databases">
        <title>Genome announcement of Methylocella silvestris TVC from permafrost.</title>
        <authorList>
            <person name="Wang J."/>
            <person name="Geng K."/>
            <person name="Ul-Haque F."/>
            <person name="Crombie A.T."/>
            <person name="Street L.E."/>
            <person name="Wookey P.A."/>
            <person name="Murrell J.C."/>
            <person name="Pratscher J."/>
        </authorList>
    </citation>
    <scope>NUCLEOTIDE SEQUENCE [LARGE SCALE GENOMIC DNA]</scope>
    <source>
        <strain evidence="1 2">TVC</strain>
    </source>
</reference>
<gene>
    <name evidence="1" type="ORF">CR492_13595</name>
</gene>
<accession>A0A2J7TF90</accession>
<protein>
    <submittedName>
        <fullName evidence="1">Aldehyde dehydrogenase</fullName>
    </submittedName>
</protein>
<dbReference type="OrthoDB" id="7063302at2"/>
<dbReference type="Proteomes" id="UP000236286">
    <property type="component" value="Unassembled WGS sequence"/>
</dbReference>
<sequence>MAQMIVVDEVNQDDMSRKAGCYLYCDTQFWLEDDAPHRADGPAMLSPDGVERWYVRGREVTREVKAFFAENGWPLARGLDSAEKKALFAARFVD</sequence>
<dbReference type="RefSeq" id="WP_102844358.1">
    <property type="nucleotide sequence ID" value="NZ_PDZR01000016.1"/>
</dbReference>
<name>A0A2J7TF90_METSI</name>
<dbReference type="AlphaFoldDB" id="A0A2J7TF90"/>
<evidence type="ECO:0000313" key="1">
    <source>
        <dbReference type="EMBL" id="PNG25428.1"/>
    </source>
</evidence>
<proteinExistence type="predicted"/>
<dbReference type="EMBL" id="PDZR01000016">
    <property type="protein sequence ID" value="PNG25428.1"/>
    <property type="molecule type" value="Genomic_DNA"/>
</dbReference>
<organism evidence="1 2">
    <name type="scientific">Methylocella silvestris</name>
    <dbReference type="NCBI Taxonomy" id="199596"/>
    <lineage>
        <taxon>Bacteria</taxon>
        <taxon>Pseudomonadati</taxon>
        <taxon>Pseudomonadota</taxon>
        <taxon>Alphaproteobacteria</taxon>
        <taxon>Hyphomicrobiales</taxon>
        <taxon>Beijerinckiaceae</taxon>
        <taxon>Methylocella</taxon>
    </lineage>
</organism>